<protein>
    <submittedName>
        <fullName evidence="1">Uncharacterized protein</fullName>
    </submittedName>
</protein>
<name>A0A849HEQ2_9MICO</name>
<dbReference type="AlphaFoldDB" id="A0A849HEQ2"/>
<dbReference type="Proteomes" id="UP000588586">
    <property type="component" value="Unassembled WGS sequence"/>
</dbReference>
<evidence type="ECO:0000313" key="2">
    <source>
        <dbReference type="Proteomes" id="UP000588586"/>
    </source>
</evidence>
<sequence length="149" mass="15956">MKMTEFMDRIEDAVRAGGSVPAVRVVESDYLSTGQGAHEQVENRAYAEQLVCEANAVLSAAGRPVLELEDHSGSLDQVFDVRVGEHWARFATRFDHGRSIGELLGSSLPLDPTATRHKLMDAEALEDFIVGLVAGSGDVAATNTTGARS</sequence>
<organism evidence="1 2">
    <name type="scientific">Knoellia koreensis</name>
    <dbReference type="NCBI Taxonomy" id="2730921"/>
    <lineage>
        <taxon>Bacteria</taxon>
        <taxon>Bacillati</taxon>
        <taxon>Actinomycetota</taxon>
        <taxon>Actinomycetes</taxon>
        <taxon>Micrococcales</taxon>
        <taxon>Intrasporangiaceae</taxon>
        <taxon>Knoellia</taxon>
    </lineage>
</organism>
<evidence type="ECO:0000313" key="1">
    <source>
        <dbReference type="EMBL" id="NNM45609.1"/>
    </source>
</evidence>
<dbReference type="EMBL" id="JABEPQ010000001">
    <property type="protein sequence ID" value="NNM45609.1"/>
    <property type="molecule type" value="Genomic_DNA"/>
</dbReference>
<accession>A0A849HEQ2</accession>
<keyword evidence="2" id="KW-1185">Reference proteome</keyword>
<reference evidence="1 2" key="1">
    <citation type="submission" date="2020-04" db="EMBL/GenBank/DDBJ databases">
        <title>Knoellia sp. isolate from air conditioner.</title>
        <authorList>
            <person name="Chea S."/>
            <person name="Kim D.-U."/>
        </authorList>
    </citation>
    <scope>NUCLEOTIDE SEQUENCE [LARGE SCALE GENOMIC DNA]</scope>
    <source>
        <strain evidence="1 2">DB2414S</strain>
    </source>
</reference>
<gene>
    <name evidence="1" type="ORF">HJG52_06265</name>
</gene>
<comment type="caution">
    <text evidence="1">The sequence shown here is derived from an EMBL/GenBank/DDBJ whole genome shotgun (WGS) entry which is preliminary data.</text>
</comment>
<proteinExistence type="predicted"/>